<evidence type="ECO:0000313" key="1">
    <source>
        <dbReference type="EMBL" id="KAF2618661.1"/>
    </source>
</evidence>
<name>A0A8S9MLC6_BRACR</name>
<proteinExistence type="predicted"/>
<reference evidence="1" key="1">
    <citation type="submission" date="2019-12" db="EMBL/GenBank/DDBJ databases">
        <title>Genome sequencing and annotation of Brassica cretica.</title>
        <authorList>
            <person name="Studholme D.J."/>
            <person name="Sarris P.F."/>
        </authorList>
    </citation>
    <scope>NUCLEOTIDE SEQUENCE</scope>
    <source>
        <strain evidence="1">PFS-001/15</strain>
        <tissue evidence="1">Leaf</tissue>
    </source>
</reference>
<dbReference type="EMBL" id="QGKW02000007">
    <property type="protein sequence ID" value="KAF2618661.1"/>
    <property type="molecule type" value="Genomic_DNA"/>
</dbReference>
<accession>A0A8S9MLC6</accession>
<evidence type="ECO:0000313" key="2">
    <source>
        <dbReference type="Proteomes" id="UP000712281"/>
    </source>
</evidence>
<dbReference type="CDD" id="cd04481">
    <property type="entry name" value="RPA1_DBD_B_like"/>
    <property type="match status" value="1"/>
</dbReference>
<gene>
    <name evidence="1" type="ORF">F2Q68_00041135</name>
</gene>
<organism evidence="1 2">
    <name type="scientific">Brassica cretica</name>
    <name type="common">Mustard</name>
    <dbReference type="NCBI Taxonomy" id="69181"/>
    <lineage>
        <taxon>Eukaryota</taxon>
        <taxon>Viridiplantae</taxon>
        <taxon>Streptophyta</taxon>
        <taxon>Embryophyta</taxon>
        <taxon>Tracheophyta</taxon>
        <taxon>Spermatophyta</taxon>
        <taxon>Magnoliopsida</taxon>
        <taxon>eudicotyledons</taxon>
        <taxon>Gunneridae</taxon>
        <taxon>Pentapetalae</taxon>
        <taxon>rosids</taxon>
        <taxon>malvids</taxon>
        <taxon>Brassicales</taxon>
        <taxon>Brassicaceae</taxon>
        <taxon>Brassiceae</taxon>
        <taxon>Brassica</taxon>
    </lineage>
</organism>
<comment type="caution">
    <text evidence="1">The sequence shown here is derived from an EMBL/GenBank/DDBJ whole genome shotgun (WGS) entry which is preliminary data.</text>
</comment>
<protein>
    <submittedName>
        <fullName evidence="1">Uncharacterized protein</fullName>
    </submittedName>
</protein>
<sequence length="208" mass="23890">MEMTVYDVYGDTFRGLEKQEGKSVEIFRVEVGHANSGFNAAKSPFRLTATSYTQVHIIDPLNNRLYYDFKSIHEIPHISNRDINYPIDTMGVVFNTEAHFDDPEKAKDGVLHKGQHSQIKCVAIGHHVYAFREGFQNRGGRGEVIVVLKMWRVWRYIGYVGPIELWLETDGGLFDFMFDSLLPEVEEFRQSLLHSDPYVQRHGAIGPL</sequence>
<dbReference type="AlphaFoldDB" id="A0A8S9MLC6"/>
<dbReference type="Proteomes" id="UP000712281">
    <property type="component" value="Unassembled WGS sequence"/>
</dbReference>